<proteinExistence type="predicted"/>
<protein>
    <submittedName>
        <fullName evidence="3">FeoA family protein</fullName>
    </submittedName>
</protein>
<dbReference type="PANTHER" id="PTHR43151:SF1">
    <property type="entry name" value="SSR2333 PROTEIN"/>
    <property type="match status" value="1"/>
</dbReference>
<dbReference type="STRING" id="573063.Metin_0984"/>
<name>D5VST9_METIM</name>
<dbReference type="Proteomes" id="UP000002061">
    <property type="component" value="Chromosome"/>
</dbReference>
<keyword evidence="4" id="KW-1185">Reference proteome</keyword>
<sequence>MISLSDVKKGKFKILNIGGGFGIKERLKELGIVEGSVVKILKNDFGPVVLEVRGGKVAIGRGQAKKIFGEVLE</sequence>
<evidence type="ECO:0000313" key="4">
    <source>
        <dbReference type="Proteomes" id="UP000002061"/>
    </source>
</evidence>
<gene>
    <name evidence="3" type="ordered locus">Metin_0984</name>
</gene>
<dbReference type="SUPFAM" id="SSF50037">
    <property type="entry name" value="C-terminal domain of transcriptional repressors"/>
    <property type="match status" value="1"/>
</dbReference>
<dbReference type="InterPro" id="IPR008988">
    <property type="entry name" value="Transcriptional_repressor_C"/>
</dbReference>
<dbReference type="InterPro" id="IPR007167">
    <property type="entry name" value="Fe-transptr_FeoA-like"/>
</dbReference>
<dbReference type="HOGENOM" id="CLU_150646_6_3_2"/>
<dbReference type="Pfam" id="PF04023">
    <property type="entry name" value="FeoA"/>
    <property type="match status" value="1"/>
</dbReference>
<dbReference type="Gene3D" id="2.30.30.90">
    <property type="match status" value="1"/>
</dbReference>
<dbReference type="SMART" id="SM00899">
    <property type="entry name" value="FeoA"/>
    <property type="match status" value="1"/>
</dbReference>
<dbReference type="OrthoDB" id="105333at2157"/>
<organism evidence="3 4">
    <name type="scientific">Methanocaldococcus infernus (strain DSM 11812 / JCM 15783 / ME)</name>
    <dbReference type="NCBI Taxonomy" id="573063"/>
    <lineage>
        <taxon>Archaea</taxon>
        <taxon>Methanobacteriati</taxon>
        <taxon>Methanobacteriota</taxon>
        <taxon>Methanomada group</taxon>
        <taxon>Methanococci</taxon>
        <taxon>Methanococcales</taxon>
        <taxon>Methanocaldococcaceae</taxon>
        <taxon>Methanocaldococcus</taxon>
    </lineage>
</organism>
<accession>D5VST9</accession>
<dbReference type="GeneID" id="9131997"/>
<dbReference type="GO" id="GO:0046914">
    <property type="term" value="F:transition metal ion binding"/>
    <property type="evidence" value="ECO:0007669"/>
    <property type="project" value="InterPro"/>
</dbReference>
<evidence type="ECO:0000256" key="1">
    <source>
        <dbReference type="ARBA" id="ARBA00023004"/>
    </source>
</evidence>
<dbReference type="RefSeq" id="WP_013100387.1">
    <property type="nucleotide sequence ID" value="NC_014122.1"/>
</dbReference>
<dbReference type="PANTHER" id="PTHR43151">
    <property type="entry name" value="FEOA FAMILY PROTEIN"/>
    <property type="match status" value="1"/>
</dbReference>
<keyword evidence="1" id="KW-0408">Iron</keyword>
<evidence type="ECO:0000259" key="2">
    <source>
        <dbReference type="SMART" id="SM00899"/>
    </source>
</evidence>
<dbReference type="AlphaFoldDB" id="D5VST9"/>
<dbReference type="EMBL" id="CP002009">
    <property type="protein sequence ID" value="ADG13642.1"/>
    <property type="molecule type" value="Genomic_DNA"/>
</dbReference>
<evidence type="ECO:0000313" key="3">
    <source>
        <dbReference type="EMBL" id="ADG13642.1"/>
    </source>
</evidence>
<reference evidence="3" key="1">
    <citation type="submission" date="2010-04" db="EMBL/GenBank/DDBJ databases">
        <title>Complete sequence of Methanocaldococcus infernus ME.</title>
        <authorList>
            <consortium name="US DOE Joint Genome Institute"/>
            <person name="Lucas S."/>
            <person name="Copeland A."/>
            <person name="Lapidus A."/>
            <person name="Cheng J.-F."/>
            <person name="Bruce D."/>
            <person name="Goodwin L."/>
            <person name="Pitluck S."/>
            <person name="Munk A.C."/>
            <person name="Detter J.C."/>
            <person name="Han C."/>
            <person name="Tapia R."/>
            <person name="Land M."/>
            <person name="Hauser L."/>
            <person name="Kyrpides N."/>
            <person name="Mikhailova N."/>
            <person name="Sieprawska-Lupa M."/>
            <person name="Whitman W.B."/>
            <person name="Woyke T."/>
        </authorList>
    </citation>
    <scope>NUCLEOTIDE SEQUENCE [LARGE SCALE GENOMIC DNA]</scope>
    <source>
        <strain evidence="3">ME</strain>
    </source>
</reference>
<dbReference type="InterPro" id="IPR053184">
    <property type="entry name" value="FeoA-like"/>
</dbReference>
<dbReference type="InterPro" id="IPR038157">
    <property type="entry name" value="FeoA_core_dom"/>
</dbReference>
<dbReference type="eggNOG" id="arCOG02102">
    <property type="taxonomic scope" value="Archaea"/>
</dbReference>
<feature type="domain" description="Ferrous iron transporter FeoA-like" evidence="2">
    <location>
        <begin position="2"/>
        <end position="71"/>
    </location>
</feature>
<dbReference type="KEGG" id="mif:Metin_0984"/>